<dbReference type="PROSITE" id="PS50110">
    <property type="entry name" value="RESPONSE_REGULATORY"/>
    <property type="match status" value="1"/>
</dbReference>
<dbReference type="InterPro" id="IPR001789">
    <property type="entry name" value="Sig_transdc_resp-reg_receiver"/>
</dbReference>
<dbReference type="InterPro" id="IPR011006">
    <property type="entry name" value="CheY-like_superfamily"/>
</dbReference>
<organism evidence="3 4">
    <name type="scientific">Xanthocytophaga agilis</name>
    <dbReference type="NCBI Taxonomy" id="3048010"/>
    <lineage>
        <taxon>Bacteria</taxon>
        <taxon>Pseudomonadati</taxon>
        <taxon>Bacteroidota</taxon>
        <taxon>Cytophagia</taxon>
        <taxon>Cytophagales</taxon>
        <taxon>Rhodocytophagaceae</taxon>
        <taxon>Xanthocytophaga</taxon>
    </lineage>
</organism>
<dbReference type="Proteomes" id="UP001232063">
    <property type="component" value="Unassembled WGS sequence"/>
</dbReference>
<dbReference type="Pfam" id="PF00072">
    <property type="entry name" value="Response_reg"/>
    <property type="match status" value="1"/>
</dbReference>
<dbReference type="EMBL" id="JASJOU010000025">
    <property type="protein sequence ID" value="MDJ1506637.1"/>
    <property type="molecule type" value="Genomic_DNA"/>
</dbReference>
<keyword evidence="1" id="KW-0597">Phosphoprotein</keyword>
<sequence length="152" mass="17360">MNIHLFLLIIQACKINDMKIFEKIQTVLVVDDNEVDAIIAQKLLHHSGLVTTVIVYNSVDAAIRFLSTCSLAEQPQVMFLDLDMPDKNGFDFLSILSENPSLLNNNCILYILSSSIHYLDKEKVSTFPRVRQFLHKPMTRQLLTTLFVKHGQ</sequence>
<dbReference type="AlphaFoldDB" id="A0AAE3RDF7"/>
<name>A0AAE3RDF7_9BACT</name>
<evidence type="ECO:0000313" key="3">
    <source>
        <dbReference type="EMBL" id="MDJ1506637.1"/>
    </source>
</evidence>
<dbReference type="SMART" id="SM00448">
    <property type="entry name" value="REC"/>
    <property type="match status" value="1"/>
</dbReference>
<accession>A0AAE3RDF7</accession>
<evidence type="ECO:0000259" key="2">
    <source>
        <dbReference type="PROSITE" id="PS50110"/>
    </source>
</evidence>
<keyword evidence="4" id="KW-1185">Reference proteome</keyword>
<gene>
    <name evidence="3" type="ORF">QNI22_38705</name>
</gene>
<dbReference type="InterPro" id="IPR052893">
    <property type="entry name" value="TCS_response_regulator"/>
</dbReference>
<proteinExistence type="predicted"/>
<feature type="domain" description="Response regulatory" evidence="2">
    <location>
        <begin position="26"/>
        <end position="151"/>
    </location>
</feature>
<protein>
    <submittedName>
        <fullName evidence="3">Response regulator</fullName>
    </submittedName>
</protein>
<dbReference type="PANTHER" id="PTHR44520:SF2">
    <property type="entry name" value="RESPONSE REGULATOR RCP1"/>
    <property type="match status" value="1"/>
</dbReference>
<dbReference type="PANTHER" id="PTHR44520">
    <property type="entry name" value="RESPONSE REGULATOR RCP1-RELATED"/>
    <property type="match status" value="1"/>
</dbReference>
<dbReference type="GO" id="GO:0000160">
    <property type="term" value="P:phosphorelay signal transduction system"/>
    <property type="evidence" value="ECO:0007669"/>
    <property type="project" value="InterPro"/>
</dbReference>
<dbReference type="RefSeq" id="WP_314519712.1">
    <property type="nucleotide sequence ID" value="NZ_JASJOU010000025.1"/>
</dbReference>
<feature type="modified residue" description="4-aspartylphosphate" evidence="1">
    <location>
        <position position="81"/>
    </location>
</feature>
<evidence type="ECO:0000313" key="4">
    <source>
        <dbReference type="Proteomes" id="UP001232063"/>
    </source>
</evidence>
<comment type="caution">
    <text evidence="3">The sequence shown here is derived from an EMBL/GenBank/DDBJ whole genome shotgun (WGS) entry which is preliminary data.</text>
</comment>
<evidence type="ECO:0000256" key="1">
    <source>
        <dbReference type="PROSITE-ProRule" id="PRU00169"/>
    </source>
</evidence>
<dbReference type="Gene3D" id="3.40.50.2300">
    <property type="match status" value="1"/>
</dbReference>
<reference evidence="3" key="1">
    <citation type="submission" date="2023-05" db="EMBL/GenBank/DDBJ databases">
        <authorList>
            <person name="Zhang X."/>
        </authorList>
    </citation>
    <scope>NUCLEOTIDE SEQUENCE</scope>
    <source>
        <strain evidence="3">BD1B2-1</strain>
    </source>
</reference>
<dbReference type="SUPFAM" id="SSF52172">
    <property type="entry name" value="CheY-like"/>
    <property type="match status" value="1"/>
</dbReference>